<dbReference type="InterPro" id="IPR007641">
    <property type="entry name" value="RNA_pol_Rpb2_7"/>
</dbReference>
<dbReference type="EMBL" id="MN739399">
    <property type="protein sequence ID" value="QHT02779.1"/>
    <property type="molecule type" value="Genomic_DNA"/>
</dbReference>
<dbReference type="InterPro" id="IPR007644">
    <property type="entry name" value="RNA_pol_bsu_protrusion"/>
</dbReference>
<feature type="domain" description="RNA polymerase Rpb2" evidence="13">
    <location>
        <begin position="487"/>
        <end position="549"/>
    </location>
</feature>
<dbReference type="GO" id="GO:0003899">
    <property type="term" value="F:DNA-directed RNA polymerase activity"/>
    <property type="evidence" value="ECO:0007669"/>
    <property type="project" value="UniProtKB-EC"/>
</dbReference>
<comment type="similarity">
    <text evidence="1">Belongs to the RNA polymerase beta chain family.</text>
</comment>
<feature type="domain" description="RNA polymerase Rpb2" evidence="14">
    <location>
        <begin position="584"/>
        <end position="643"/>
    </location>
</feature>
<dbReference type="Pfam" id="PF04560">
    <property type="entry name" value="RNA_pol_Rpb2_7"/>
    <property type="match status" value="1"/>
</dbReference>
<evidence type="ECO:0000259" key="14">
    <source>
        <dbReference type="Pfam" id="PF04566"/>
    </source>
</evidence>
<evidence type="ECO:0000259" key="9">
    <source>
        <dbReference type="Pfam" id="PF00562"/>
    </source>
</evidence>
<evidence type="ECO:0000259" key="10">
    <source>
        <dbReference type="Pfam" id="PF04560"/>
    </source>
</evidence>
<dbReference type="FunFam" id="2.40.270.10:FF:000011">
    <property type="entry name" value="DNA-directed RNA polymerase subunit beta"/>
    <property type="match status" value="1"/>
</dbReference>
<dbReference type="CDD" id="cd00653">
    <property type="entry name" value="RNA_pol_B_RPB2"/>
    <property type="match status" value="1"/>
</dbReference>
<dbReference type="Gene3D" id="2.40.270.10">
    <property type="entry name" value="DNA-directed RNA polymerase, subunit 2, domain 6"/>
    <property type="match status" value="1"/>
</dbReference>
<dbReference type="InterPro" id="IPR037033">
    <property type="entry name" value="DNA-dir_RNAP_su2_hyb_sf"/>
</dbReference>
<dbReference type="Pfam" id="PF04565">
    <property type="entry name" value="RNA_pol_Rpb2_3"/>
    <property type="match status" value="1"/>
</dbReference>
<dbReference type="InterPro" id="IPR015712">
    <property type="entry name" value="DNA-dir_RNA_pol_su2"/>
</dbReference>
<dbReference type="GO" id="GO:0000428">
    <property type="term" value="C:DNA-directed RNA polymerase complex"/>
    <property type="evidence" value="ECO:0007669"/>
    <property type="project" value="UniProtKB-KW"/>
</dbReference>
<dbReference type="Pfam" id="PF04561">
    <property type="entry name" value="RNA_pol_Rpb2_2"/>
    <property type="match status" value="1"/>
</dbReference>
<sequence length="1208" mass="137944">MSEEPDKIDVWTIIDTYFRDTTYYKSQHQLDSYNEFIYSDTNGIQHIIKRNNPLRIYKESLNSEATEFKYEIEIYFGESLDEDGQIDITKQENIFVSSPTEYTNETPKYMFPNIARLKGYTYQSNIFCNIGIIYKNNENGSKNVINFPKINIGSIPIMVHSKRCILNGLDSVKLTELGECPYDQGGYFIIKGKEKIVISQETKVTNELYINPSSDDKIILEANIKSVSSEGFQSSRTNLVSFQRENILKSDSVTETEDKKPHLLKYTYKVERFLVRILGFDIKVPLFILFRALGIETDKEILSYIIYPSDEKGLKNELIDLLRNSIKDSHPIFNQRDALRLLALNTKGKDIINVIDTINNNLFPNYKNNKEKAIYLGYVVRQILLTHLGLIRQTDRDSYSNKRIDLAGPLLLELYRELWAKYQRNCSLKIDHEYKFNFKEGHDFSNIINEQNFRRIFDSNIMDSISKSFGASFGTGLSARKGIIQDLNRISMLGTLSHIRRLSYPLPAGSKTIGPRKLHNSQWGFVCPSESPDGGNVGIINHLTIMAKISINIDPLSIHDALLDLNMKPIEHLHHSDLNTNGKVFLNGRLVGVHKNLGLVKKILRLYKLNSIINCFTSISWNTHLNELYVYCDSGRIVRPVFALKEDKTNELIQGDFSRLKSWSQVIHGHIFDINPQVSTTDNNYYKDELEELKKSEDFIKFLEDNQAPIEYIDSTESDYALIAKDYRTIDKDYTHCEIESSLILSAVTLNIPFPEHSQAPRNVFSSQQTKQAIGVYSSSYNTRFDTFAHILHYPQKQLVTTKYKKYTNVDKLPYGCNCIVAIASYSGYNQEDAVILNKSSVERGMFNTVYFRSYQDSEETNNNTTTKFANPKYQKNVRKKNLSSFSKLDDNGFVKEGEYVTPDDMITGKCYQNGSVTEVTGSTIKFGTSGKVDKVIIYENKDHLRTCKVRVRKVKIPEIGDKFSSRPGQKGVCGLLIEEKDMPFSKDGIVPDLIMNPHAIPSRMTVNQMLEMILGKSCALSGNLGDATPFQNNDIRDYTDLLGNFGYEKYGNEVLYSGITGEQLKTQVFMGPIYYQRIKLMVADKMHSRGTGPVQALVRQPASGRANNGGLRIGEMERDSILSHGISSFLQESMMKRSDEYSFQINESTGLIDYSDDDSKKYRIQVPYAFKMLLQELQSMSITPRIVVENAVSNKPVFQHLVNNIAL</sequence>
<keyword evidence="7" id="KW-0862">Zinc</keyword>
<keyword evidence="8" id="KW-0804">Transcription</keyword>
<dbReference type="InterPro" id="IPR007642">
    <property type="entry name" value="RNA_pol_Rpb2_2"/>
</dbReference>
<dbReference type="GO" id="GO:0032549">
    <property type="term" value="F:ribonucleoside binding"/>
    <property type="evidence" value="ECO:0007669"/>
    <property type="project" value="InterPro"/>
</dbReference>
<evidence type="ECO:0000313" key="15">
    <source>
        <dbReference type="EMBL" id="QHT02779.1"/>
    </source>
</evidence>
<evidence type="ECO:0000256" key="2">
    <source>
        <dbReference type="ARBA" id="ARBA00012418"/>
    </source>
</evidence>
<evidence type="ECO:0000256" key="7">
    <source>
        <dbReference type="ARBA" id="ARBA00022833"/>
    </source>
</evidence>
<reference evidence="15" key="1">
    <citation type="journal article" date="2020" name="Nature">
        <title>Giant virus diversity and host interactions through global metagenomics.</title>
        <authorList>
            <person name="Schulz F."/>
            <person name="Roux S."/>
            <person name="Paez-Espino D."/>
            <person name="Jungbluth S."/>
            <person name="Walsh D.A."/>
            <person name="Denef V.J."/>
            <person name="McMahon K.D."/>
            <person name="Konstantinidis K.T."/>
            <person name="Eloe-Fadrosh E.A."/>
            <person name="Kyrpides N.C."/>
            <person name="Woyke T."/>
        </authorList>
    </citation>
    <scope>NUCLEOTIDE SEQUENCE</scope>
    <source>
        <strain evidence="15">GVMAG-M-3300020595-32</strain>
    </source>
</reference>
<dbReference type="Pfam" id="PF04563">
    <property type="entry name" value="RNA_pol_Rpb2_1"/>
    <property type="match status" value="1"/>
</dbReference>
<evidence type="ECO:0000256" key="8">
    <source>
        <dbReference type="ARBA" id="ARBA00023163"/>
    </source>
</evidence>
<dbReference type="Gene3D" id="3.90.1100.10">
    <property type="match status" value="2"/>
</dbReference>
<evidence type="ECO:0000256" key="6">
    <source>
        <dbReference type="ARBA" id="ARBA00022723"/>
    </source>
</evidence>
<dbReference type="Gene3D" id="2.40.50.150">
    <property type="match status" value="1"/>
</dbReference>
<keyword evidence="4" id="KW-0808">Transferase</keyword>
<dbReference type="InterPro" id="IPR037034">
    <property type="entry name" value="RNA_pol_Rpb2_2_sf"/>
</dbReference>
<protein>
    <recommendedName>
        <fullName evidence="2">DNA-directed RNA polymerase</fullName>
        <ecNumber evidence="2">2.7.7.6</ecNumber>
    </recommendedName>
</protein>
<feature type="domain" description="RNA polymerase Rpb2" evidence="11">
    <location>
        <begin position="278"/>
        <end position="405"/>
    </location>
</feature>
<dbReference type="InterPro" id="IPR007645">
    <property type="entry name" value="RNA_pol_Rpb2_3"/>
</dbReference>
<name>A0A6C0CGG4_9ZZZZ</name>
<feature type="domain" description="RNA polymerase Rpb2" evidence="10">
    <location>
        <begin position="1110"/>
        <end position="1189"/>
    </location>
</feature>
<dbReference type="AlphaFoldDB" id="A0A6C0CGG4"/>
<feature type="domain" description="RNA polymerase beta subunit protrusion" evidence="12">
    <location>
        <begin position="27"/>
        <end position="433"/>
    </location>
</feature>
<evidence type="ECO:0000256" key="1">
    <source>
        <dbReference type="ARBA" id="ARBA00006835"/>
    </source>
</evidence>
<dbReference type="SUPFAM" id="SSF64484">
    <property type="entry name" value="beta and beta-prime subunits of DNA dependent RNA-polymerase"/>
    <property type="match status" value="1"/>
</dbReference>
<keyword evidence="3" id="KW-0240">DNA-directed RNA polymerase</keyword>
<dbReference type="InterPro" id="IPR007120">
    <property type="entry name" value="DNA-dir_RNAP_su2_dom"/>
</dbReference>
<dbReference type="Pfam" id="PF04566">
    <property type="entry name" value="RNA_pol_Rpb2_4"/>
    <property type="match status" value="1"/>
</dbReference>
<evidence type="ECO:0000259" key="11">
    <source>
        <dbReference type="Pfam" id="PF04561"/>
    </source>
</evidence>
<dbReference type="InterPro" id="IPR014724">
    <property type="entry name" value="RNA_pol_RPB2_OB-fold"/>
</dbReference>
<dbReference type="Gene3D" id="3.90.1800.10">
    <property type="entry name" value="RNA polymerase alpha subunit dimerisation domain"/>
    <property type="match status" value="1"/>
</dbReference>
<dbReference type="Gene3D" id="3.90.1110.10">
    <property type="entry name" value="RNA polymerase Rpb2, domain 2"/>
    <property type="match status" value="1"/>
</dbReference>
<dbReference type="GO" id="GO:0046872">
    <property type="term" value="F:metal ion binding"/>
    <property type="evidence" value="ECO:0007669"/>
    <property type="project" value="UniProtKB-KW"/>
</dbReference>
<evidence type="ECO:0000256" key="4">
    <source>
        <dbReference type="ARBA" id="ARBA00022679"/>
    </source>
</evidence>
<organism evidence="15">
    <name type="scientific">viral metagenome</name>
    <dbReference type="NCBI Taxonomy" id="1070528"/>
    <lineage>
        <taxon>unclassified sequences</taxon>
        <taxon>metagenomes</taxon>
        <taxon>organismal metagenomes</taxon>
    </lineage>
</organism>
<dbReference type="GO" id="GO:0006351">
    <property type="term" value="P:DNA-templated transcription"/>
    <property type="evidence" value="ECO:0007669"/>
    <property type="project" value="InterPro"/>
</dbReference>
<dbReference type="Pfam" id="PF00562">
    <property type="entry name" value="RNA_pol_Rpb2_6"/>
    <property type="match status" value="1"/>
</dbReference>
<keyword evidence="6" id="KW-0479">Metal-binding</keyword>
<keyword evidence="5" id="KW-0548">Nucleotidyltransferase</keyword>
<accession>A0A6C0CGG4</accession>
<dbReference type="PANTHER" id="PTHR20856">
    <property type="entry name" value="DNA-DIRECTED RNA POLYMERASE I SUBUNIT 2"/>
    <property type="match status" value="1"/>
</dbReference>
<dbReference type="InterPro" id="IPR007646">
    <property type="entry name" value="RNA_pol_Rpb2_4"/>
</dbReference>
<evidence type="ECO:0000259" key="12">
    <source>
        <dbReference type="Pfam" id="PF04563"/>
    </source>
</evidence>
<evidence type="ECO:0000259" key="13">
    <source>
        <dbReference type="Pfam" id="PF04565"/>
    </source>
</evidence>
<feature type="domain" description="DNA-directed RNA polymerase subunit 2 hybrid-binding" evidence="9">
    <location>
        <begin position="750"/>
        <end position="1107"/>
    </location>
</feature>
<evidence type="ECO:0000256" key="5">
    <source>
        <dbReference type="ARBA" id="ARBA00022695"/>
    </source>
</evidence>
<proteinExistence type="inferred from homology"/>
<dbReference type="GO" id="GO:0003677">
    <property type="term" value="F:DNA binding"/>
    <property type="evidence" value="ECO:0007669"/>
    <property type="project" value="InterPro"/>
</dbReference>
<dbReference type="EC" id="2.7.7.6" evidence="2"/>
<evidence type="ECO:0000256" key="3">
    <source>
        <dbReference type="ARBA" id="ARBA00022478"/>
    </source>
</evidence>